<sequence length="576" mass="59664">MSFVLWYRIEIAEAEVPGLPGGAVAGGSGLGLPLAVSNDVLSGSLVIDADINVTMTDGAAVDTFEISLINLPGQVTELIKNTHAAKPVNATIHLGYFDEPTTRTTTTGQVLVGRIVSVTGSVGGDGLSRTVLCGQEEGGYLLRSTPVEQDRRVGTELVDLATSLAKAAGVQLAAGSTIGGGLRDFTVRAGSALDALGALAARADVPLVVRDRAVHLGAAVGAFTDPAPVVFDPDTNLVALSSSTAEDTGARPAFPPRPAVDDVPLPESAVLPLVRTTLELTVLGHPGLRVGQVAATTGLSGVPTGPLRLSHVVHSFRVGSGYTAQLRLIAARPGERAQVHTGVQGVVDRWRDVLDRSREDHPAVDLGEVTEYAPGADGKHMASLYYGQRPEPGVAAPSVAGPIDTAVELHDKPVVSPFAFHKTGLVTPVYPKMRAVLAHNRGDVNDAMITGFVWPDNPAHERPPNRPGDHWLALPTELGADDLPRGKGANDLTDAAGQRVIQVAALHVLVGTDSLPEVGTRPDPPTDNSITIEHQSGTMITVDSGGAVTISTADRPITLTNGSVSMKLDGSSVAVT</sequence>
<evidence type="ECO:0008006" key="2">
    <source>
        <dbReference type="Google" id="ProtNLM"/>
    </source>
</evidence>
<evidence type="ECO:0000313" key="1">
    <source>
        <dbReference type="EMBL" id="WTT14269.1"/>
    </source>
</evidence>
<accession>A0AAU1ZQZ4</accession>
<name>A0AAU1ZQZ4_9ACTN</name>
<proteinExistence type="predicted"/>
<dbReference type="AlphaFoldDB" id="A0AAU1ZQZ4"/>
<organism evidence="1">
    <name type="scientific">Streptomyces sp. NBC_00093</name>
    <dbReference type="NCBI Taxonomy" id="2975649"/>
    <lineage>
        <taxon>Bacteria</taxon>
        <taxon>Bacillati</taxon>
        <taxon>Actinomycetota</taxon>
        <taxon>Actinomycetes</taxon>
        <taxon>Kitasatosporales</taxon>
        <taxon>Streptomycetaceae</taxon>
        <taxon>Streptomyces</taxon>
    </lineage>
</organism>
<reference evidence="1" key="1">
    <citation type="submission" date="2022-10" db="EMBL/GenBank/DDBJ databases">
        <title>The complete genomes of actinobacterial strains from the NBC collection.</title>
        <authorList>
            <person name="Joergensen T.S."/>
            <person name="Alvarez Arevalo M."/>
            <person name="Sterndorff E.B."/>
            <person name="Faurdal D."/>
            <person name="Vuksanovic O."/>
            <person name="Mourched A.-S."/>
            <person name="Charusanti P."/>
            <person name="Shaw S."/>
            <person name="Blin K."/>
            <person name="Weber T."/>
        </authorList>
    </citation>
    <scope>NUCLEOTIDE SEQUENCE</scope>
    <source>
        <strain evidence="1">NBC_00093</strain>
    </source>
</reference>
<protein>
    <recommendedName>
        <fullName evidence="2">Gp5/Type VI secretion system Vgr protein OB-fold domain-containing protein</fullName>
    </recommendedName>
</protein>
<dbReference type="EMBL" id="CP108222">
    <property type="protein sequence ID" value="WTT14269.1"/>
    <property type="molecule type" value="Genomic_DNA"/>
</dbReference>
<gene>
    <name evidence="1" type="ORF">OHA22_01455</name>
</gene>